<keyword evidence="8" id="KW-1185">Reference proteome</keyword>
<comment type="caution">
    <text evidence="7">The sequence shown here is derived from an EMBL/GenBank/DDBJ whole genome shotgun (WGS) entry which is preliminary data.</text>
</comment>
<evidence type="ECO:0000256" key="3">
    <source>
        <dbReference type="ARBA" id="ARBA00022729"/>
    </source>
</evidence>
<gene>
    <name evidence="7" type="ORF">EJC49_07650</name>
</gene>
<evidence type="ECO:0000256" key="2">
    <source>
        <dbReference type="ARBA" id="ARBA00005722"/>
    </source>
</evidence>
<feature type="chain" id="PRO_5018683956" evidence="6">
    <location>
        <begin position="24"/>
        <end position="265"/>
    </location>
</feature>
<keyword evidence="4" id="KW-0472">Membrane</keyword>
<sequence length="265" mass="28343">MPRTILAVLPALLIAATAVPAQAENWFSGDWYLKVGAAGFVAPNFKGDDDYRFRGQPLISFGRQGSSTPFSSRNDNISIGILDQGYFRAGPTGKLVFGRDSDDSGDLVGLDPVRFGGELGVFAEFYPVDWLRLRGEVRHGIRSHDGIVGDLSADAFTDVTPTIRISGGPRASFATNDYFDAWYGVSASEALASGLSAYDPDGGVESVGIGGAITWKATDTIETSLFGEYSRLMGSAADSSLVRQRGSVDQFLVGVSATYRFDFSM</sequence>
<evidence type="ECO:0000313" key="8">
    <source>
        <dbReference type="Proteomes" id="UP000278398"/>
    </source>
</evidence>
<evidence type="ECO:0000256" key="4">
    <source>
        <dbReference type="ARBA" id="ARBA00023136"/>
    </source>
</evidence>
<dbReference type="Proteomes" id="UP000278398">
    <property type="component" value="Unassembled WGS sequence"/>
</dbReference>
<comment type="similarity">
    <text evidence="2">Belongs to the MipA/OmpV family.</text>
</comment>
<dbReference type="EMBL" id="RWKW01000027">
    <property type="protein sequence ID" value="RST87011.1"/>
    <property type="molecule type" value="Genomic_DNA"/>
</dbReference>
<dbReference type="InterPro" id="IPR010583">
    <property type="entry name" value="MipA"/>
</dbReference>
<evidence type="ECO:0000256" key="1">
    <source>
        <dbReference type="ARBA" id="ARBA00004442"/>
    </source>
</evidence>
<evidence type="ECO:0000256" key="6">
    <source>
        <dbReference type="SAM" id="SignalP"/>
    </source>
</evidence>
<organism evidence="7 8">
    <name type="scientific">Aquibium carbonis</name>
    <dbReference type="NCBI Taxonomy" id="2495581"/>
    <lineage>
        <taxon>Bacteria</taxon>
        <taxon>Pseudomonadati</taxon>
        <taxon>Pseudomonadota</taxon>
        <taxon>Alphaproteobacteria</taxon>
        <taxon>Hyphomicrobiales</taxon>
        <taxon>Phyllobacteriaceae</taxon>
        <taxon>Aquibium</taxon>
    </lineage>
</organism>
<dbReference type="OrthoDB" id="5462484at2"/>
<comment type="subcellular location">
    <subcellularLocation>
        <location evidence="1">Cell outer membrane</location>
    </subcellularLocation>
</comment>
<evidence type="ECO:0000256" key="5">
    <source>
        <dbReference type="ARBA" id="ARBA00023237"/>
    </source>
</evidence>
<proteinExistence type="inferred from homology"/>
<keyword evidence="5" id="KW-0998">Cell outer membrane</keyword>
<reference evidence="7 8" key="1">
    <citation type="submission" date="2018-12" db="EMBL/GenBank/DDBJ databases">
        <title>Mesorhizobium carbonis sp. nov., isolated from coal mine water.</title>
        <authorList>
            <person name="Xin W."/>
            <person name="Xu Z."/>
            <person name="Xiang F."/>
            <person name="Zhang J."/>
            <person name="Xi L."/>
            <person name="Liu J."/>
        </authorList>
    </citation>
    <scope>NUCLEOTIDE SEQUENCE [LARGE SCALE GENOMIC DNA]</scope>
    <source>
        <strain evidence="7 8">B2.3</strain>
    </source>
</reference>
<keyword evidence="3 6" id="KW-0732">Signal</keyword>
<name>A0A3R9YTW5_9HYPH</name>
<dbReference type="RefSeq" id="WP_126698924.1">
    <property type="nucleotide sequence ID" value="NZ_RWKW01000027.1"/>
</dbReference>
<feature type="signal peptide" evidence="6">
    <location>
        <begin position="1"/>
        <end position="23"/>
    </location>
</feature>
<dbReference type="PANTHER" id="PTHR38776:SF1">
    <property type="entry name" value="MLTA-INTERACTING PROTEIN-RELATED"/>
    <property type="match status" value="1"/>
</dbReference>
<dbReference type="AlphaFoldDB" id="A0A3R9YTW5"/>
<evidence type="ECO:0000313" key="7">
    <source>
        <dbReference type="EMBL" id="RST87011.1"/>
    </source>
</evidence>
<dbReference type="PANTHER" id="PTHR38776">
    <property type="entry name" value="MLTA-INTERACTING PROTEIN-RELATED"/>
    <property type="match status" value="1"/>
</dbReference>
<accession>A0A3R9YTW5</accession>
<dbReference type="GO" id="GO:0009279">
    <property type="term" value="C:cell outer membrane"/>
    <property type="evidence" value="ECO:0007669"/>
    <property type="project" value="UniProtKB-SubCell"/>
</dbReference>
<dbReference type="Pfam" id="PF06629">
    <property type="entry name" value="MipA"/>
    <property type="match status" value="1"/>
</dbReference>
<protein>
    <submittedName>
        <fullName evidence="7">MipA/OmpV family protein</fullName>
    </submittedName>
</protein>